<evidence type="ECO:0000313" key="1">
    <source>
        <dbReference type="EMBL" id="KAK4120185.1"/>
    </source>
</evidence>
<gene>
    <name evidence="1" type="ORF">N657DRAFT_693125</name>
</gene>
<reference evidence="1" key="1">
    <citation type="journal article" date="2023" name="Mol. Phylogenet. Evol.">
        <title>Genome-scale phylogeny and comparative genomics of the fungal order Sordariales.</title>
        <authorList>
            <person name="Hensen N."/>
            <person name="Bonometti L."/>
            <person name="Westerberg I."/>
            <person name="Brannstrom I.O."/>
            <person name="Guillou S."/>
            <person name="Cros-Aarteil S."/>
            <person name="Calhoun S."/>
            <person name="Haridas S."/>
            <person name="Kuo A."/>
            <person name="Mondo S."/>
            <person name="Pangilinan J."/>
            <person name="Riley R."/>
            <person name="LaButti K."/>
            <person name="Andreopoulos B."/>
            <person name="Lipzen A."/>
            <person name="Chen C."/>
            <person name="Yan M."/>
            <person name="Daum C."/>
            <person name="Ng V."/>
            <person name="Clum A."/>
            <person name="Steindorff A."/>
            <person name="Ohm R.A."/>
            <person name="Martin F."/>
            <person name="Silar P."/>
            <person name="Natvig D.O."/>
            <person name="Lalanne C."/>
            <person name="Gautier V."/>
            <person name="Ament-Velasquez S.L."/>
            <person name="Kruys A."/>
            <person name="Hutchinson M.I."/>
            <person name="Powell A.J."/>
            <person name="Barry K."/>
            <person name="Miller A.N."/>
            <person name="Grigoriev I.V."/>
            <person name="Debuchy R."/>
            <person name="Gladieux P."/>
            <person name="Hiltunen Thoren M."/>
            <person name="Johannesson H."/>
        </authorList>
    </citation>
    <scope>NUCLEOTIDE SEQUENCE</scope>
    <source>
        <strain evidence="1">CBS 731.68</strain>
    </source>
</reference>
<proteinExistence type="predicted"/>
<dbReference type="AlphaFoldDB" id="A0AAN6YZP6"/>
<evidence type="ECO:0000313" key="2">
    <source>
        <dbReference type="Proteomes" id="UP001302602"/>
    </source>
</evidence>
<dbReference type="RefSeq" id="XP_062643956.1">
    <property type="nucleotide sequence ID" value="XM_062797201.1"/>
</dbReference>
<name>A0AAN6YZP6_9PEZI</name>
<organism evidence="1 2">
    <name type="scientific">Parathielavia appendiculata</name>
    <dbReference type="NCBI Taxonomy" id="2587402"/>
    <lineage>
        <taxon>Eukaryota</taxon>
        <taxon>Fungi</taxon>
        <taxon>Dikarya</taxon>
        <taxon>Ascomycota</taxon>
        <taxon>Pezizomycotina</taxon>
        <taxon>Sordariomycetes</taxon>
        <taxon>Sordariomycetidae</taxon>
        <taxon>Sordariales</taxon>
        <taxon>Chaetomiaceae</taxon>
        <taxon>Parathielavia</taxon>
    </lineage>
</organism>
<dbReference type="GeneID" id="87833968"/>
<dbReference type="EMBL" id="MU853240">
    <property type="protein sequence ID" value="KAK4120185.1"/>
    <property type="molecule type" value="Genomic_DNA"/>
</dbReference>
<accession>A0AAN6YZP6</accession>
<reference evidence="1" key="2">
    <citation type="submission" date="2023-05" db="EMBL/GenBank/DDBJ databases">
        <authorList>
            <consortium name="Lawrence Berkeley National Laboratory"/>
            <person name="Steindorff A."/>
            <person name="Hensen N."/>
            <person name="Bonometti L."/>
            <person name="Westerberg I."/>
            <person name="Brannstrom I.O."/>
            <person name="Guillou S."/>
            <person name="Cros-Aarteil S."/>
            <person name="Calhoun S."/>
            <person name="Haridas S."/>
            <person name="Kuo A."/>
            <person name="Mondo S."/>
            <person name="Pangilinan J."/>
            <person name="Riley R."/>
            <person name="Labutti K."/>
            <person name="Andreopoulos B."/>
            <person name="Lipzen A."/>
            <person name="Chen C."/>
            <person name="Yanf M."/>
            <person name="Daum C."/>
            <person name="Ng V."/>
            <person name="Clum A."/>
            <person name="Ohm R."/>
            <person name="Martin F."/>
            <person name="Silar P."/>
            <person name="Natvig D."/>
            <person name="Lalanne C."/>
            <person name="Gautier V."/>
            <person name="Ament-Velasquez S.L."/>
            <person name="Kruys A."/>
            <person name="Hutchinson M.I."/>
            <person name="Powell A.J."/>
            <person name="Barry K."/>
            <person name="Miller A.N."/>
            <person name="Grigoriev I.V."/>
            <person name="Debuchy R."/>
            <person name="Gladieux P."/>
            <person name="Thoren M.H."/>
            <person name="Johannesson H."/>
        </authorList>
    </citation>
    <scope>NUCLEOTIDE SEQUENCE</scope>
    <source>
        <strain evidence="1">CBS 731.68</strain>
    </source>
</reference>
<keyword evidence="2" id="KW-1185">Reference proteome</keyword>
<sequence>MSNNLDFLREDWQVKSITVHKGHPNSTAVHFEIGSFSPCERVTSGSIEVGKWVCATAPFAAILGIRLFTNHGRSLLAQARYSMPSGEGKVKKDGF</sequence>
<protein>
    <submittedName>
        <fullName evidence="1">Uncharacterized protein</fullName>
    </submittedName>
</protein>
<comment type="caution">
    <text evidence="1">The sequence shown here is derived from an EMBL/GenBank/DDBJ whole genome shotgun (WGS) entry which is preliminary data.</text>
</comment>
<dbReference type="Proteomes" id="UP001302602">
    <property type="component" value="Unassembled WGS sequence"/>
</dbReference>